<dbReference type="PANTHER" id="PTHR33986:SF15">
    <property type="entry name" value="MITOCHONDRIAL FISSION PROTEIN ELM1"/>
    <property type="match status" value="1"/>
</dbReference>
<gene>
    <name evidence="1" type="ORF">AXG93_2960s1160</name>
</gene>
<evidence type="ECO:0000313" key="2">
    <source>
        <dbReference type="Proteomes" id="UP000077202"/>
    </source>
</evidence>
<comment type="caution">
    <text evidence="1">The sequence shown here is derived from an EMBL/GenBank/DDBJ whole genome shotgun (WGS) entry which is preliminary data.</text>
</comment>
<dbReference type="AlphaFoldDB" id="A0A176W7I0"/>
<dbReference type="EMBL" id="LVLJ01001566">
    <property type="protein sequence ID" value="OAE28939.1"/>
    <property type="molecule type" value="Genomic_DNA"/>
</dbReference>
<proteinExistence type="predicted"/>
<dbReference type="Pfam" id="PF06258">
    <property type="entry name" value="Mito_fiss_Elm1"/>
    <property type="match status" value="1"/>
</dbReference>
<sequence>MKLGGQGGGDGVVDIVVLQEWPEFVMTGLNGRSRSGLYSEECSQINMRAIKLPEPPGSAVKMPEIFDTGISSVVRRAIIIGNGGAGAEHQCIGLVRALGLGNNYTLHRVNRPKGGYNYWLRWLPVPVHQNLDSVLKHIWSDWRRVSLSYLVKGHEGEVNSVHEHFDSPVSYNGTTAVRALTQDGRTVPEADAANIAAIAMQDIDREGPLLVVASGRDTVPVAAAVKRLARDAVFVIQIQHPRCNLDRFDMVITPVHDYYPLSPAAHQEVPRAIIPWLTPLQPPDKHVVLTVGALHHADAATLRGAASTWHDVLGPLPKPLVVVNVGGPTRNCRYGEDLTCELIRALRCVIHTCGSMRITFSRRTPPQICDLIWKELSQVPKVYIWDGRGPNPHLGHLAWGDSFIVTADSISMLSEACSTGKPVYVVGAERCKWKFADFQKSLRHKGVIRSLTGAEDMRETWSYPPLNDVSDSAKRVREALAERGWSF</sequence>
<name>A0A176W7I0_MARPO</name>
<accession>A0A176W7I0</accession>
<keyword evidence="2" id="KW-1185">Reference proteome</keyword>
<evidence type="ECO:0008006" key="3">
    <source>
        <dbReference type="Google" id="ProtNLM"/>
    </source>
</evidence>
<organism evidence="1 2">
    <name type="scientific">Marchantia polymorpha subsp. ruderalis</name>
    <dbReference type="NCBI Taxonomy" id="1480154"/>
    <lineage>
        <taxon>Eukaryota</taxon>
        <taxon>Viridiplantae</taxon>
        <taxon>Streptophyta</taxon>
        <taxon>Embryophyta</taxon>
        <taxon>Marchantiophyta</taxon>
        <taxon>Marchantiopsida</taxon>
        <taxon>Marchantiidae</taxon>
        <taxon>Marchantiales</taxon>
        <taxon>Marchantiaceae</taxon>
        <taxon>Marchantia</taxon>
    </lineage>
</organism>
<dbReference type="SUPFAM" id="SSF53756">
    <property type="entry name" value="UDP-Glycosyltransferase/glycogen phosphorylase"/>
    <property type="match status" value="1"/>
</dbReference>
<reference evidence="1" key="1">
    <citation type="submission" date="2016-03" db="EMBL/GenBank/DDBJ databases">
        <title>Mechanisms controlling the formation of the plant cell surface in tip-growing cells are functionally conserved among land plants.</title>
        <authorList>
            <person name="Honkanen S."/>
            <person name="Jones V.A."/>
            <person name="Morieri G."/>
            <person name="Champion C."/>
            <person name="Hetherington A.J."/>
            <person name="Kelly S."/>
            <person name="Saint-Marcoux D."/>
            <person name="Proust H."/>
            <person name="Prescott H."/>
            <person name="Dolan L."/>
        </authorList>
    </citation>
    <scope>NUCLEOTIDE SEQUENCE [LARGE SCALE GENOMIC DNA]</scope>
    <source>
        <tissue evidence="1">Whole gametophyte</tissue>
    </source>
</reference>
<protein>
    <recommendedName>
        <fullName evidence="3">Mitochondrial fission protein ELM1</fullName>
    </recommendedName>
</protein>
<evidence type="ECO:0000313" key="1">
    <source>
        <dbReference type="EMBL" id="OAE28939.1"/>
    </source>
</evidence>
<dbReference type="PANTHER" id="PTHR33986">
    <property type="entry name" value="OS02G0535700 PROTEIN"/>
    <property type="match status" value="1"/>
</dbReference>
<dbReference type="Proteomes" id="UP000077202">
    <property type="component" value="Unassembled WGS sequence"/>
</dbReference>
<dbReference type="InterPro" id="IPR009367">
    <property type="entry name" value="Elm1-like"/>
</dbReference>